<dbReference type="EMBL" id="CAJOBJ010373567">
    <property type="protein sequence ID" value="CAF5224558.1"/>
    <property type="molecule type" value="Genomic_DNA"/>
</dbReference>
<feature type="compositionally biased region" description="Low complexity" evidence="1">
    <location>
        <begin position="17"/>
        <end position="53"/>
    </location>
</feature>
<accession>A0A8S3K0A9</accession>
<name>A0A8S3K0A9_9BILA</name>
<reference evidence="2" key="1">
    <citation type="submission" date="2021-02" db="EMBL/GenBank/DDBJ databases">
        <authorList>
            <person name="Nowell W R."/>
        </authorList>
    </citation>
    <scope>NUCLEOTIDE SEQUENCE</scope>
</reference>
<dbReference type="AlphaFoldDB" id="A0A8S3K0A9"/>
<comment type="caution">
    <text evidence="2">The sequence shown here is derived from an EMBL/GenBank/DDBJ whole genome shotgun (WGS) entry which is preliminary data.</text>
</comment>
<proteinExistence type="predicted"/>
<organism evidence="2 3">
    <name type="scientific">Rotaria magnacalcarata</name>
    <dbReference type="NCBI Taxonomy" id="392030"/>
    <lineage>
        <taxon>Eukaryota</taxon>
        <taxon>Metazoa</taxon>
        <taxon>Spiralia</taxon>
        <taxon>Gnathifera</taxon>
        <taxon>Rotifera</taxon>
        <taxon>Eurotatoria</taxon>
        <taxon>Bdelloidea</taxon>
        <taxon>Philodinida</taxon>
        <taxon>Philodinidae</taxon>
        <taxon>Rotaria</taxon>
    </lineage>
</organism>
<protein>
    <submittedName>
        <fullName evidence="2">Uncharacterized protein</fullName>
    </submittedName>
</protein>
<sequence>MIDSFLELVAPPPGKWNSSGSTTSGNFSAFRSSNNNENNNPNSSSSSEGFGSRNTGGFNSNFDFNMFQNNTSFSIQGGRGHLVEAVVVVVEEDMDRVMLTILV</sequence>
<evidence type="ECO:0000256" key="1">
    <source>
        <dbReference type="SAM" id="MobiDB-lite"/>
    </source>
</evidence>
<evidence type="ECO:0000313" key="3">
    <source>
        <dbReference type="Proteomes" id="UP000681720"/>
    </source>
</evidence>
<feature type="non-terminal residue" evidence="2">
    <location>
        <position position="103"/>
    </location>
</feature>
<evidence type="ECO:0000313" key="2">
    <source>
        <dbReference type="EMBL" id="CAF5224558.1"/>
    </source>
</evidence>
<gene>
    <name evidence="2" type="ORF">GIL414_LOCUS86169</name>
</gene>
<feature type="region of interest" description="Disordered" evidence="1">
    <location>
        <begin position="1"/>
        <end position="54"/>
    </location>
</feature>
<dbReference type="Proteomes" id="UP000681720">
    <property type="component" value="Unassembled WGS sequence"/>
</dbReference>